<sequence length="554" mass="61192">MKLYKIFLYAFLFIGIFASCEDDLNIELEDDDDLLAEDVFSSPDAYERAIAGVYANFSVVGLDAPGTSNIAGIDAGTGQYVRGLFSLQNLATDEMIFTFENDPGIREIQRNSWNANNVVVLGFFARATFQISLANEFLRQTTDDKLDGRGVSGELRNEVRTYRAEARVLRALANYHLLDLFRRAPFATENDAVGFTRVPEIKDQELFDYIEAELLAVDTDLLDVAPGNASLYGRANKGVAKMILAKLYLNAGVYLGEENERFADCLNTCQEIINSGYSLTANYLNNFNADNDSNGAQNEVIFPIVSDGASVRNFGGAGILIQGQQNARAGFQPTPESLGVGGFGNLYRTRKEFAELFVNDPLFVNDHRNTVVSKDIELDDEGNIITEEDRPIEIADISDTSGGYLISKFSNITSGGQPGKDATFVDTDFPLFRLADVYLMYAEAHLNGGGGDPNIALGYVNALRERAFGDDTGNIEIGDLTLDFIIDERARELYWEGHRRQDLIRFERYTGGTYNWSYKGGPQNGSSISDNFKLFPIPASSRSANPNLGQNRGF</sequence>
<keyword evidence="8" id="KW-1185">Reference proteome</keyword>
<dbReference type="EMBL" id="VLNR01000036">
    <property type="protein sequence ID" value="TSE07169.1"/>
    <property type="molecule type" value="Genomic_DNA"/>
</dbReference>
<reference evidence="7 8" key="1">
    <citation type="submission" date="2019-07" db="EMBL/GenBank/DDBJ databases">
        <title>The draft genome sequence of Aquimarina algiphila M91.</title>
        <authorList>
            <person name="Meng X."/>
        </authorList>
    </citation>
    <scope>NUCLEOTIDE SEQUENCE [LARGE SCALE GENOMIC DNA]</scope>
    <source>
        <strain evidence="7 8">M91</strain>
    </source>
</reference>
<dbReference type="Proteomes" id="UP000318833">
    <property type="component" value="Unassembled WGS sequence"/>
</dbReference>
<evidence type="ECO:0000256" key="3">
    <source>
        <dbReference type="ARBA" id="ARBA00022729"/>
    </source>
</evidence>
<gene>
    <name evidence="7" type="ORF">FOF46_16750</name>
</gene>
<organism evidence="7 8">
    <name type="scientific">Aquimarina algiphila</name>
    <dbReference type="NCBI Taxonomy" id="2047982"/>
    <lineage>
        <taxon>Bacteria</taxon>
        <taxon>Pseudomonadati</taxon>
        <taxon>Bacteroidota</taxon>
        <taxon>Flavobacteriia</taxon>
        <taxon>Flavobacteriales</taxon>
        <taxon>Flavobacteriaceae</taxon>
        <taxon>Aquimarina</taxon>
    </lineage>
</organism>
<keyword evidence="5" id="KW-0998">Cell outer membrane</keyword>
<keyword evidence="3" id="KW-0732">Signal</keyword>
<feature type="domain" description="RagB/SusD" evidence="6">
    <location>
        <begin position="400"/>
        <end position="553"/>
    </location>
</feature>
<dbReference type="AlphaFoldDB" id="A0A554VHX4"/>
<evidence type="ECO:0000256" key="5">
    <source>
        <dbReference type="ARBA" id="ARBA00023237"/>
    </source>
</evidence>
<comment type="caution">
    <text evidence="7">The sequence shown here is derived from an EMBL/GenBank/DDBJ whole genome shotgun (WGS) entry which is preliminary data.</text>
</comment>
<comment type="subcellular location">
    <subcellularLocation>
        <location evidence="1">Cell outer membrane</location>
    </subcellularLocation>
</comment>
<dbReference type="PROSITE" id="PS51257">
    <property type="entry name" value="PROKAR_LIPOPROTEIN"/>
    <property type="match status" value="1"/>
</dbReference>
<dbReference type="Gene3D" id="1.25.40.390">
    <property type="match status" value="1"/>
</dbReference>
<evidence type="ECO:0000259" key="6">
    <source>
        <dbReference type="Pfam" id="PF07980"/>
    </source>
</evidence>
<comment type="similarity">
    <text evidence="2">Belongs to the SusD family.</text>
</comment>
<evidence type="ECO:0000256" key="2">
    <source>
        <dbReference type="ARBA" id="ARBA00006275"/>
    </source>
</evidence>
<proteinExistence type="inferred from homology"/>
<dbReference type="Gene3D" id="1.25.40.10">
    <property type="entry name" value="Tetratricopeptide repeat domain"/>
    <property type="match status" value="1"/>
</dbReference>
<dbReference type="OrthoDB" id="5694214at2"/>
<evidence type="ECO:0000256" key="1">
    <source>
        <dbReference type="ARBA" id="ARBA00004442"/>
    </source>
</evidence>
<evidence type="ECO:0000313" key="7">
    <source>
        <dbReference type="EMBL" id="TSE07169.1"/>
    </source>
</evidence>
<dbReference type="Gene3D" id="1.10.3780.10">
    <property type="entry name" value="SusD-like"/>
    <property type="match status" value="1"/>
</dbReference>
<dbReference type="GO" id="GO:0009279">
    <property type="term" value="C:cell outer membrane"/>
    <property type="evidence" value="ECO:0007669"/>
    <property type="project" value="UniProtKB-SubCell"/>
</dbReference>
<name>A0A554VHX4_9FLAO</name>
<evidence type="ECO:0000256" key="4">
    <source>
        <dbReference type="ARBA" id="ARBA00023136"/>
    </source>
</evidence>
<dbReference type="InterPro" id="IPR011990">
    <property type="entry name" value="TPR-like_helical_dom_sf"/>
</dbReference>
<keyword evidence="4" id="KW-0472">Membrane</keyword>
<dbReference type="Pfam" id="PF07980">
    <property type="entry name" value="SusD_RagB"/>
    <property type="match status" value="1"/>
</dbReference>
<dbReference type="RefSeq" id="WP_143917248.1">
    <property type="nucleotide sequence ID" value="NZ_CANMIK010000003.1"/>
</dbReference>
<evidence type="ECO:0000313" key="8">
    <source>
        <dbReference type="Proteomes" id="UP000318833"/>
    </source>
</evidence>
<accession>A0A554VHX4</accession>
<dbReference type="SUPFAM" id="SSF48452">
    <property type="entry name" value="TPR-like"/>
    <property type="match status" value="1"/>
</dbReference>
<protein>
    <submittedName>
        <fullName evidence="7">RagB/SusD family nutrient uptake outer membrane protein</fullName>
    </submittedName>
</protein>
<dbReference type="InterPro" id="IPR012944">
    <property type="entry name" value="SusD_RagB_dom"/>
</dbReference>